<dbReference type="AlphaFoldDB" id="A0A6B2JWN9"/>
<proteinExistence type="predicted"/>
<sequence length="132" mass="12936">MADDKTRETEAPSTGGPGGASPTPEQTGERPPASPEPRGPAATPAGPAAAPAGIGREAEHEVDAQIAREQATPSYTPDPTGAAARGDLGSAAADPTPGAHGTAPESTGRSTGLIWGIVALALVVIVALVVLF</sequence>
<keyword evidence="4" id="KW-1185">Reference proteome</keyword>
<feature type="compositionally biased region" description="Basic and acidic residues" evidence="1">
    <location>
        <begin position="1"/>
        <end position="10"/>
    </location>
</feature>
<evidence type="ECO:0000256" key="2">
    <source>
        <dbReference type="SAM" id="Phobius"/>
    </source>
</evidence>
<evidence type="ECO:0000256" key="1">
    <source>
        <dbReference type="SAM" id="MobiDB-lite"/>
    </source>
</evidence>
<feature type="compositionally biased region" description="Low complexity" evidence="1">
    <location>
        <begin position="81"/>
        <end position="93"/>
    </location>
</feature>
<name>A0A6B2JWN9_9RHOB</name>
<evidence type="ECO:0000313" key="3">
    <source>
        <dbReference type="EMBL" id="NDU99781.1"/>
    </source>
</evidence>
<dbReference type="EMBL" id="JAAGAB010000001">
    <property type="protein sequence ID" value="NDU99781.1"/>
    <property type="molecule type" value="Genomic_DNA"/>
</dbReference>
<feature type="compositionally biased region" description="Low complexity" evidence="1">
    <location>
        <begin position="39"/>
        <end position="55"/>
    </location>
</feature>
<comment type="caution">
    <text evidence="3">The sequence shown here is derived from an EMBL/GenBank/DDBJ whole genome shotgun (WGS) entry which is preliminary data.</text>
</comment>
<keyword evidence="2" id="KW-0472">Membrane</keyword>
<accession>A0A6B2JWN9</accession>
<dbReference type="RefSeq" id="WP_163889551.1">
    <property type="nucleotide sequence ID" value="NZ_JAAFYS010000001.1"/>
</dbReference>
<keyword evidence="2" id="KW-1133">Transmembrane helix</keyword>
<feature type="region of interest" description="Disordered" evidence="1">
    <location>
        <begin position="1"/>
        <end position="109"/>
    </location>
</feature>
<reference evidence="3 4" key="1">
    <citation type="submission" date="2020-02" db="EMBL/GenBank/DDBJ databases">
        <title>Pseudoroseicyclus tamarix, sp. nov., isolated from offshore sediment of a Tamarix chinensis forest.</title>
        <authorList>
            <person name="Gai Y."/>
        </authorList>
    </citation>
    <scope>NUCLEOTIDE SEQUENCE [LARGE SCALE GENOMIC DNA]</scope>
    <source>
        <strain evidence="3 4">CLL3-39</strain>
    </source>
</reference>
<protein>
    <submittedName>
        <fullName evidence="3">Uncharacterized protein</fullName>
    </submittedName>
</protein>
<evidence type="ECO:0000313" key="4">
    <source>
        <dbReference type="Proteomes" id="UP000474757"/>
    </source>
</evidence>
<keyword evidence="2" id="KW-0812">Transmembrane</keyword>
<organism evidence="3 4">
    <name type="scientific">Pseudoroseicyclus tamaricis</name>
    <dbReference type="NCBI Taxonomy" id="2705421"/>
    <lineage>
        <taxon>Bacteria</taxon>
        <taxon>Pseudomonadati</taxon>
        <taxon>Pseudomonadota</taxon>
        <taxon>Alphaproteobacteria</taxon>
        <taxon>Rhodobacterales</taxon>
        <taxon>Paracoccaceae</taxon>
        <taxon>Pseudoroseicyclus</taxon>
    </lineage>
</organism>
<feature type="transmembrane region" description="Helical" evidence="2">
    <location>
        <begin position="112"/>
        <end position="131"/>
    </location>
</feature>
<dbReference type="Proteomes" id="UP000474757">
    <property type="component" value="Unassembled WGS sequence"/>
</dbReference>
<gene>
    <name evidence="3" type="ORF">GZA08_02175</name>
</gene>